<dbReference type="Gene3D" id="2.170.16.10">
    <property type="entry name" value="Hedgehog/Intein (Hint) domain"/>
    <property type="match status" value="1"/>
</dbReference>
<proteinExistence type="predicted"/>
<evidence type="ECO:0000256" key="6">
    <source>
        <dbReference type="ARBA" id="ARBA00023242"/>
    </source>
</evidence>
<evidence type="ECO:0000256" key="3">
    <source>
        <dbReference type="ARBA" id="ARBA00023015"/>
    </source>
</evidence>
<dbReference type="GO" id="GO:0005634">
    <property type="term" value="C:nucleus"/>
    <property type="evidence" value="ECO:0007669"/>
    <property type="project" value="UniProtKB-SubCell"/>
</dbReference>
<evidence type="ECO:0000256" key="1">
    <source>
        <dbReference type="ARBA" id="ARBA00004123"/>
    </source>
</evidence>
<dbReference type="InterPro" id="IPR036096">
    <property type="entry name" value="Ataxin_AXH_dom_sf"/>
</dbReference>
<feature type="region of interest" description="Disordered" evidence="7">
    <location>
        <begin position="382"/>
        <end position="424"/>
    </location>
</feature>
<dbReference type="GO" id="GO:0003723">
    <property type="term" value="F:RNA binding"/>
    <property type="evidence" value="ECO:0007669"/>
    <property type="project" value="InterPro"/>
</dbReference>
<evidence type="ECO:0000256" key="5">
    <source>
        <dbReference type="ARBA" id="ARBA00023163"/>
    </source>
</evidence>
<feature type="region of interest" description="Disordered" evidence="7">
    <location>
        <begin position="183"/>
        <end position="263"/>
    </location>
</feature>
<keyword evidence="6" id="KW-0539">Nucleus</keyword>
<feature type="region of interest" description="Disordered" evidence="7">
    <location>
        <begin position="42"/>
        <end position="77"/>
    </location>
</feature>
<dbReference type="SMART" id="SM00536">
    <property type="entry name" value="AXH"/>
    <property type="match status" value="1"/>
</dbReference>
<name>A0A1L8DB83_9DIPT</name>
<evidence type="ECO:0000256" key="7">
    <source>
        <dbReference type="SAM" id="MobiDB-lite"/>
    </source>
</evidence>
<dbReference type="PANTHER" id="PTHR13392">
    <property type="entry name" value="ATAXIN 1"/>
    <property type="match status" value="1"/>
</dbReference>
<keyword evidence="5" id="KW-0804">Transcription</keyword>
<feature type="region of interest" description="Disordered" evidence="7">
    <location>
        <begin position="496"/>
        <end position="533"/>
    </location>
</feature>
<dbReference type="GO" id="GO:0003677">
    <property type="term" value="F:DNA binding"/>
    <property type="evidence" value="ECO:0007669"/>
    <property type="project" value="UniProtKB-KW"/>
</dbReference>
<accession>A0A1L8DB83</accession>
<dbReference type="SUPFAM" id="SSF102031">
    <property type="entry name" value="AXH domain"/>
    <property type="match status" value="1"/>
</dbReference>
<dbReference type="AlphaFoldDB" id="A0A1L8DB83"/>
<dbReference type="PROSITE" id="PS51148">
    <property type="entry name" value="AXH"/>
    <property type="match status" value="1"/>
</dbReference>
<feature type="compositionally biased region" description="Pro residues" evidence="7">
    <location>
        <begin position="524"/>
        <end position="533"/>
    </location>
</feature>
<organism evidence="9">
    <name type="scientific">Nyssomyia neivai</name>
    <dbReference type="NCBI Taxonomy" id="330878"/>
    <lineage>
        <taxon>Eukaryota</taxon>
        <taxon>Metazoa</taxon>
        <taxon>Ecdysozoa</taxon>
        <taxon>Arthropoda</taxon>
        <taxon>Hexapoda</taxon>
        <taxon>Insecta</taxon>
        <taxon>Pterygota</taxon>
        <taxon>Neoptera</taxon>
        <taxon>Endopterygota</taxon>
        <taxon>Diptera</taxon>
        <taxon>Nematocera</taxon>
        <taxon>Psychodoidea</taxon>
        <taxon>Psychodidae</taxon>
        <taxon>Nyssomyia</taxon>
    </lineage>
</organism>
<evidence type="ECO:0000256" key="4">
    <source>
        <dbReference type="ARBA" id="ARBA00023125"/>
    </source>
</evidence>
<keyword evidence="4" id="KW-0238">DNA-binding</keyword>
<feature type="region of interest" description="Disordered" evidence="7">
    <location>
        <begin position="90"/>
        <end position="113"/>
    </location>
</feature>
<dbReference type="EMBL" id="GFDF01010457">
    <property type="protein sequence ID" value="JAV03627.1"/>
    <property type="molecule type" value="Transcribed_RNA"/>
</dbReference>
<feature type="compositionally biased region" description="Pro residues" evidence="7">
    <location>
        <begin position="183"/>
        <end position="193"/>
    </location>
</feature>
<keyword evidence="3" id="KW-0805">Transcription regulation</keyword>
<sequence length="533" mass="57842">MLSAVESHLGPSRPYAHPFVGPTVTALVPNCHTISSFPPLNTPPASMSAAEFARPQPKARYNGSNLSSRSSLATSPRTKYMEQTGPVNLAVGSGSASPHSPKMDTLPPPQGTPQQSPLMYDAGATFSQPLNYSGIYGRAAASLYGRTGLYPLHHHLAAPPSRAHGTYIAPQLDYHPAPFLPSVPFTPAPPPPSTETSPGASILKKPPTANAFSVPKETKNSVSFKVPSGKEGSLKHRILTRPYSESSKRKSPSRTIPSTVVSSTTTVKPNFSRGVLIDLGNGEMRRVEDMRTEDFIASSAKTPGLELVDSTVVKISPAGSDVVVTLNCVKHKSKVHLSVYPEHPFYVYRQGWASCNPEGTLRVHGLKCHPLQVGDVCISLRQKDSPSGSQEVAAVPVPETGTREPPLPSPPVQQQPQNLSRKATQQIEGVTYHPKYRSTTGIASQMDNPPPQSASTTINHSIQSIVMSINDDQRRYQHFHPLHHTYYNPHDMLQRTEDAAQESKKRRWSAPDNIHEEDGFVGAYPPPHKLASH</sequence>
<feature type="domain" description="AXH" evidence="8">
    <location>
        <begin position="259"/>
        <end position="388"/>
    </location>
</feature>
<protein>
    <recommendedName>
        <fullName evidence="8">AXH domain-containing protein</fullName>
    </recommendedName>
</protein>
<comment type="subcellular location">
    <subcellularLocation>
        <location evidence="1">Nucleus</location>
    </subcellularLocation>
</comment>
<evidence type="ECO:0000256" key="2">
    <source>
        <dbReference type="ARBA" id="ARBA00022491"/>
    </source>
</evidence>
<dbReference type="PANTHER" id="PTHR13392:SF13">
    <property type="entry name" value="AXH DOMAIN-CONTAINING PROTEIN"/>
    <property type="match status" value="1"/>
</dbReference>
<reference evidence="9" key="1">
    <citation type="submission" date="2016-12" db="EMBL/GenBank/DDBJ databases">
        <title>An insight into the sialome and mialome of the sand fly, Nyssomyia neivai.</title>
        <authorList>
            <person name="Sebastian V."/>
            <person name="Goulart T.M."/>
            <person name="Oliveira W."/>
            <person name="Calvo E."/>
            <person name="Oliveira L.F."/>
            <person name="Pinto M.C."/>
            <person name="Rosselino A.M."/>
            <person name="Ribeiro J.M."/>
        </authorList>
    </citation>
    <scope>NUCLEOTIDE SEQUENCE</scope>
</reference>
<dbReference type="Pfam" id="PF08517">
    <property type="entry name" value="AXH"/>
    <property type="match status" value="1"/>
</dbReference>
<keyword evidence="2" id="KW-0678">Repressor</keyword>
<dbReference type="InterPro" id="IPR043404">
    <property type="entry name" value="ATAXIN1-like"/>
</dbReference>
<dbReference type="GO" id="GO:0006355">
    <property type="term" value="P:regulation of DNA-templated transcription"/>
    <property type="evidence" value="ECO:0007669"/>
    <property type="project" value="InterPro"/>
</dbReference>
<dbReference type="InterPro" id="IPR003652">
    <property type="entry name" value="Ataxin_AXH_dom"/>
</dbReference>
<evidence type="ECO:0000259" key="8">
    <source>
        <dbReference type="PROSITE" id="PS51148"/>
    </source>
</evidence>
<feature type="compositionally biased region" description="Low complexity" evidence="7">
    <location>
        <begin position="253"/>
        <end position="263"/>
    </location>
</feature>
<feature type="compositionally biased region" description="Low complexity" evidence="7">
    <location>
        <begin position="64"/>
        <end position="77"/>
    </location>
</feature>
<evidence type="ECO:0000313" key="9">
    <source>
        <dbReference type="EMBL" id="JAV03627.1"/>
    </source>
</evidence>